<dbReference type="AlphaFoldDB" id="A0A0C2MJU2"/>
<dbReference type="Proteomes" id="UP000031668">
    <property type="component" value="Unassembled WGS sequence"/>
</dbReference>
<comment type="caution">
    <text evidence="1">The sequence shown here is derived from an EMBL/GenBank/DDBJ whole genome shotgun (WGS) entry which is preliminary data.</text>
</comment>
<protein>
    <submittedName>
        <fullName evidence="1">Uncharacterized protein</fullName>
    </submittedName>
</protein>
<gene>
    <name evidence="1" type="ORF">RF11_13232</name>
</gene>
<accession>A0A0C2MJU2</accession>
<evidence type="ECO:0000313" key="2">
    <source>
        <dbReference type="Proteomes" id="UP000031668"/>
    </source>
</evidence>
<organism evidence="1 2">
    <name type="scientific">Thelohanellus kitauei</name>
    <name type="common">Myxosporean</name>
    <dbReference type="NCBI Taxonomy" id="669202"/>
    <lineage>
        <taxon>Eukaryota</taxon>
        <taxon>Metazoa</taxon>
        <taxon>Cnidaria</taxon>
        <taxon>Myxozoa</taxon>
        <taxon>Myxosporea</taxon>
        <taxon>Bivalvulida</taxon>
        <taxon>Platysporina</taxon>
        <taxon>Myxobolidae</taxon>
        <taxon>Thelohanellus</taxon>
    </lineage>
</organism>
<proteinExistence type="predicted"/>
<name>A0A0C2MJU2_THEKT</name>
<sequence length="114" mass="13499">MIDNQEESGLIDPETSMQIISLINNNKQYLDPINVKIFEKIYSIYLDKIKKEKLKEVEDRAKIILNFIFKKVNPHYDFNTRKRFITQYLIDLFNLTTTANEPNVIIRLSSMSII</sequence>
<dbReference type="EMBL" id="JWZT01005182">
    <property type="protein sequence ID" value="KII61906.1"/>
    <property type="molecule type" value="Genomic_DNA"/>
</dbReference>
<reference evidence="1 2" key="1">
    <citation type="journal article" date="2014" name="Genome Biol. Evol.">
        <title>The genome of the myxosporean Thelohanellus kitauei shows adaptations to nutrient acquisition within its fish host.</title>
        <authorList>
            <person name="Yang Y."/>
            <person name="Xiong J."/>
            <person name="Zhou Z."/>
            <person name="Huo F."/>
            <person name="Miao W."/>
            <person name="Ran C."/>
            <person name="Liu Y."/>
            <person name="Zhang J."/>
            <person name="Feng J."/>
            <person name="Wang M."/>
            <person name="Wang M."/>
            <person name="Wang L."/>
            <person name="Yao B."/>
        </authorList>
    </citation>
    <scope>NUCLEOTIDE SEQUENCE [LARGE SCALE GENOMIC DNA]</scope>
    <source>
        <strain evidence="1">Wuqing</strain>
    </source>
</reference>
<keyword evidence="2" id="KW-1185">Reference proteome</keyword>
<evidence type="ECO:0000313" key="1">
    <source>
        <dbReference type="EMBL" id="KII61906.1"/>
    </source>
</evidence>